<keyword evidence="2" id="KW-1185">Reference proteome</keyword>
<reference evidence="1" key="1">
    <citation type="journal article" date="2022" name="bioRxiv">
        <title>Sequencing and chromosome-scale assembly of the giantPleurodeles waltlgenome.</title>
        <authorList>
            <person name="Brown T."/>
            <person name="Elewa A."/>
            <person name="Iarovenko S."/>
            <person name="Subramanian E."/>
            <person name="Araus A.J."/>
            <person name="Petzold A."/>
            <person name="Susuki M."/>
            <person name="Suzuki K.-i.T."/>
            <person name="Hayashi T."/>
            <person name="Toyoda A."/>
            <person name="Oliveira C."/>
            <person name="Osipova E."/>
            <person name="Leigh N.D."/>
            <person name="Simon A."/>
            <person name="Yun M.H."/>
        </authorList>
    </citation>
    <scope>NUCLEOTIDE SEQUENCE</scope>
    <source>
        <strain evidence="1">20211129_DDA</strain>
        <tissue evidence="1">Liver</tissue>
    </source>
</reference>
<comment type="caution">
    <text evidence="1">The sequence shown here is derived from an EMBL/GenBank/DDBJ whole genome shotgun (WGS) entry which is preliminary data.</text>
</comment>
<sequence length="150" mass="16501">MQRPAAPLFLALAPGGTPGPRSTFTPRGCWRDFAGSTKRTAIPRATVVSGTGSWWDSRSQEHFHTLGGLAFHRGRNKVHCNALRHRCFRHWLLVGLQVPGTLSHPRDGWPDIVGVTKRTAMARGTVVSATGSWWDSRSQEYFHTTGGVLA</sequence>
<accession>A0AAV7PS72</accession>
<evidence type="ECO:0000313" key="1">
    <source>
        <dbReference type="EMBL" id="KAJ1129739.1"/>
    </source>
</evidence>
<gene>
    <name evidence="1" type="ORF">NDU88_008105</name>
</gene>
<name>A0AAV7PS72_PLEWA</name>
<protein>
    <recommendedName>
        <fullName evidence="3">Secreted protein</fullName>
    </recommendedName>
</protein>
<organism evidence="1 2">
    <name type="scientific">Pleurodeles waltl</name>
    <name type="common">Iberian ribbed newt</name>
    <dbReference type="NCBI Taxonomy" id="8319"/>
    <lineage>
        <taxon>Eukaryota</taxon>
        <taxon>Metazoa</taxon>
        <taxon>Chordata</taxon>
        <taxon>Craniata</taxon>
        <taxon>Vertebrata</taxon>
        <taxon>Euteleostomi</taxon>
        <taxon>Amphibia</taxon>
        <taxon>Batrachia</taxon>
        <taxon>Caudata</taxon>
        <taxon>Salamandroidea</taxon>
        <taxon>Salamandridae</taxon>
        <taxon>Pleurodelinae</taxon>
        <taxon>Pleurodeles</taxon>
    </lineage>
</organism>
<dbReference type="EMBL" id="JANPWB010000011">
    <property type="protein sequence ID" value="KAJ1129739.1"/>
    <property type="molecule type" value="Genomic_DNA"/>
</dbReference>
<proteinExistence type="predicted"/>
<evidence type="ECO:0008006" key="3">
    <source>
        <dbReference type="Google" id="ProtNLM"/>
    </source>
</evidence>
<dbReference type="Proteomes" id="UP001066276">
    <property type="component" value="Chromosome 7"/>
</dbReference>
<dbReference type="AlphaFoldDB" id="A0AAV7PS72"/>
<evidence type="ECO:0000313" key="2">
    <source>
        <dbReference type="Proteomes" id="UP001066276"/>
    </source>
</evidence>